<dbReference type="EMBL" id="SGOE01000008">
    <property type="protein sequence ID" value="TRB03469.1"/>
    <property type="molecule type" value="Genomic_DNA"/>
</dbReference>
<accession>A0A546XRU5</accession>
<evidence type="ECO:0000313" key="2">
    <source>
        <dbReference type="EMBL" id="TRB03469.1"/>
    </source>
</evidence>
<proteinExistence type="predicted"/>
<evidence type="ECO:0000259" key="1">
    <source>
        <dbReference type="Pfam" id="PF20557"/>
    </source>
</evidence>
<dbReference type="AlphaFoldDB" id="A0A546XRU5"/>
<dbReference type="Pfam" id="PF20557">
    <property type="entry name" value="DnaT_2"/>
    <property type="match status" value="1"/>
</dbReference>
<gene>
    <name evidence="2" type="ORF">EXN61_21645</name>
</gene>
<dbReference type="RefSeq" id="WP_142859117.1">
    <property type="nucleotide sequence ID" value="NZ_SGOE01000008.1"/>
</dbReference>
<dbReference type="InterPro" id="IPR046787">
    <property type="entry name" value="DnaT_2"/>
</dbReference>
<protein>
    <recommendedName>
        <fullName evidence="1">Putative DnaT-like domain-containing protein</fullName>
    </recommendedName>
</protein>
<name>A0A546XRU5_AGRTU</name>
<sequence length="172" mass="18465">MADNYGTLADALAYHESRGNAAWTAAGVDDEKREAALLRASEAIDGIYGPRFPGKKVSRSQARAWPRTGAVDLCSNEPIPEGETPVEIENATYALALAELTAPGSSTPTLTLGKSVKRQKVGSIEREFFSPEEGVPITIESLRPVLTAVEDALRCILTPDTSKGGTFKLERF</sequence>
<evidence type="ECO:0000313" key="3">
    <source>
        <dbReference type="Proteomes" id="UP000317023"/>
    </source>
</evidence>
<reference evidence="2 3" key="1">
    <citation type="journal article" date="2019" name="Appl. Microbiol. Biotechnol.">
        <title>Differential efficiency of wild type rhizogenic strains for rol gene transformation of plants.</title>
        <authorList>
            <person name="Desmet S."/>
            <person name="De Keyser E."/>
            <person name="Van Vaerenbergh J."/>
            <person name="Baeyen S."/>
            <person name="Van Huylenbroeck J."/>
            <person name="Geelen D."/>
            <person name="Dhooghe E."/>
        </authorList>
    </citation>
    <scope>NUCLEOTIDE SEQUENCE [LARGE SCALE GENOMIC DNA]</scope>
    <source>
        <strain evidence="2 3">MAFF210266</strain>
    </source>
</reference>
<dbReference type="Proteomes" id="UP000317023">
    <property type="component" value="Unassembled WGS sequence"/>
</dbReference>
<feature type="domain" description="Putative DnaT-like" evidence="1">
    <location>
        <begin position="2"/>
        <end position="171"/>
    </location>
</feature>
<comment type="caution">
    <text evidence="2">The sequence shown here is derived from an EMBL/GenBank/DDBJ whole genome shotgun (WGS) entry which is preliminary data.</text>
</comment>
<organism evidence="2 3">
    <name type="scientific">Agrobacterium tumefaciens</name>
    <dbReference type="NCBI Taxonomy" id="358"/>
    <lineage>
        <taxon>Bacteria</taxon>
        <taxon>Pseudomonadati</taxon>
        <taxon>Pseudomonadota</taxon>
        <taxon>Alphaproteobacteria</taxon>
        <taxon>Hyphomicrobiales</taxon>
        <taxon>Rhizobiaceae</taxon>
        <taxon>Rhizobium/Agrobacterium group</taxon>
        <taxon>Agrobacterium</taxon>
        <taxon>Agrobacterium tumefaciens complex</taxon>
    </lineage>
</organism>